<feature type="domain" description="Integrase catalytic" evidence="1">
    <location>
        <begin position="14"/>
        <end position="74"/>
    </location>
</feature>
<dbReference type="Gene3D" id="3.30.420.10">
    <property type="entry name" value="Ribonuclease H-like superfamily/Ribonuclease H"/>
    <property type="match status" value="1"/>
</dbReference>
<dbReference type="EMBL" id="BAVS01000030">
    <property type="protein sequence ID" value="GAE94742.1"/>
    <property type="molecule type" value="Genomic_DNA"/>
</dbReference>
<gene>
    <name evidence="2" type="ORF">JCM21714_3928</name>
</gene>
<dbReference type="SUPFAM" id="SSF53098">
    <property type="entry name" value="Ribonuclease H-like"/>
    <property type="match status" value="1"/>
</dbReference>
<evidence type="ECO:0000313" key="2">
    <source>
        <dbReference type="EMBL" id="GAE94742.1"/>
    </source>
</evidence>
<dbReference type="STRING" id="1298598.JCM21714_3928"/>
<dbReference type="InterPro" id="IPR036397">
    <property type="entry name" value="RNaseH_sf"/>
</dbReference>
<accession>W4VNF9</accession>
<organism evidence="2 3">
    <name type="scientific">Gracilibacillus boraciitolerans JCM 21714</name>
    <dbReference type="NCBI Taxonomy" id="1298598"/>
    <lineage>
        <taxon>Bacteria</taxon>
        <taxon>Bacillati</taxon>
        <taxon>Bacillota</taxon>
        <taxon>Bacilli</taxon>
        <taxon>Bacillales</taxon>
        <taxon>Bacillaceae</taxon>
        <taxon>Gracilibacillus</taxon>
    </lineage>
</organism>
<name>W4VNF9_9BACI</name>
<dbReference type="GO" id="GO:0003676">
    <property type="term" value="F:nucleic acid binding"/>
    <property type="evidence" value="ECO:0007669"/>
    <property type="project" value="InterPro"/>
</dbReference>
<evidence type="ECO:0000259" key="1">
    <source>
        <dbReference type="Pfam" id="PF13683"/>
    </source>
</evidence>
<dbReference type="Proteomes" id="UP000019102">
    <property type="component" value="Unassembled WGS sequence"/>
</dbReference>
<dbReference type="AlphaFoldDB" id="W4VNF9"/>
<sequence length="74" mass="8723">MKGASILETLYQLGITPYRSRPRVSNDNPYAESIFRTCKYRPDYPAKGFSELTEAREWVLAFVHWYNKDHRHSG</sequence>
<proteinExistence type="predicted"/>
<dbReference type="InterPro" id="IPR001584">
    <property type="entry name" value="Integrase_cat-core"/>
</dbReference>
<comment type="caution">
    <text evidence="2">The sequence shown here is derived from an EMBL/GenBank/DDBJ whole genome shotgun (WGS) entry which is preliminary data.</text>
</comment>
<keyword evidence="3" id="KW-1185">Reference proteome</keyword>
<dbReference type="eggNOG" id="COG2801">
    <property type="taxonomic scope" value="Bacteria"/>
</dbReference>
<reference evidence="2 3" key="1">
    <citation type="journal article" date="2014" name="Genome Announc.">
        <title>Draft Genome Sequence of the Boron-Tolerant and Moderately Halotolerant Bacterium Gracilibacillus boraciitolerans JCM 21714T.</title>
        <authorList>
            <person name="Ahmed I."/>
            <person name="Oshima K."/>
            <person name="Suda W."/>
            <person name="Kitamura K."/>
            <person name="Iida T."/>
            <person name="Ohmori Y."/>
            <person name="Fujiwara T."/>
            <person name="Hattori M."/>
            <person name="Ohkuma M."/>
        </authorList>
    </citation>
    <scope>NUCLEOTIDE SEQUENCE [LARGE SCALE GENOMIC DNA]</scope>
    <source>
        <strain evidence="2 3">JCM 21714</strain>
    </source>
</reference>
<dbReference type="GO" id="GO:0015074">
    <property type="term" value="P:DNA integration"/>
    <property type="evidence" value="ECO:0007669"/>
    <property type="project" value="InterPro"/>
</dbReference>
<dbReference type="InterPro" id="IPR012337">
    <property type="entry name" value="RNaseH-like_sf"/>
</dbReference>
<evidence type="ECO:0000313" key="3">
    <source>
        <dbReference type="Proteomes" id="UP000019102"/>
    </source>
</evidence>
<protein>
    <submittedName>
        <fullName evidence="2">Mobile element protein</fullName>
    </submittedName>
</protein>
<dbReference type="Pfam" id="PF13683">
    <property type="entry name" value="rve_3"/>
    <property type="match status" value="1"/>
</dbReference>